<evidence type="ECO:0000256" key="5">
    <source>
        <dbReference type="ARBA" id="ARBA00022801"/>
    </source>
</evidence>
<evidence type="ECO:0000256" key="3">
    <source>
        <dbReference type="ARBA" id="ARBA00022670"/>
    </source>
</evidence>
<organism evidence="6 7">
    <name type="scientific">Xanthomonas graminis pv. phlei</name>
    <dbReference type="NCBI Taxonomy" id="487906"/>
    <lineage>
        <taxon>Bacteria</taxon>
        <taxon>Pseudomonadati</taxon>
        <taxon>Pseudomonadota</taxon>
        <taxon>Gammaproteobacteria</taxon>
        <taxon>Lysobacterales</taxon>
        <taxon>Lysobacteraceae</taxon>
        <taxon>Xanthomonas</taxon>
        <taxon>Xanthomonas translucens group</taxon>
        <taxon>Xanthomonas graminis</taxon>
    </lineage>
</organism>
<dbReference type="InterPro" id="IPR043504">
    <property type="entry name" value="Peptidase_S1_PA_chymotrypsin"/>
</dbReference>
<proteinExistence type="inferred from homology"/>
<evidence type="ECO:0008006" key="8">
    <source>
        <dbReference type="Google" id="ProtNLM"/>
    </source>
</evidence>
<dbReference type="Pfam" id="PF10459">
    <property type="entry name" value="Peptidase_S46"/>
    <property type="match status" value="1"/>
</dbReference>
<reference evidence="6 7" key="1">
    <citation type="submission" date="2015-07" db="EMBL/GenBank/DDBJ databases">
        <authorList>
            <person name="Noorani M."/>
        </authorList>
    </citation>
    <scope>NUCLEOTIDE SEQUENCE [LARGE SCALE GENOMIC DNA]</scope>
    <source>
        <strain evidence="6">LMG730</strain>
    </source>
</reference>
<dbReference type="PANTHER" id="PTHR38469:SF1">
    <property type="entry name" value="PERIPLASMIC PEPTIDASE SUBFAMILY S1B"/>
    <property type="match status" value="1"/>
</dbReference>
<dbReference type="InterPro" id="IPR019500">
    <property type="entry name" value="Pep_S46"/>
</dbReference>
<keyword evidence="4" id="KW-0732">Signal</keyword>
<keyword evidence="3" id="KW-0645">Protease</keyword>
<evidence type="ECO:0000256" key="2">
    <source>
        <dbReference type="ARBA" id="ARBA00022438"/>
    </source>
</evidence>
<dbReference type="PANTHER" id="PTHR38469">
    <property type="entry name" value="PERIPLASMIC PEPTIDASE SUBFAMILY S1B"/>
    <property type="match status" value="1"/>
</dbReference>
<dbReference type="EMBL" id="CXOJ01000038">
    <property type="protein sequence ID" value="CTP87950.1"/>
    <property type="molecule type" value="Genomic_DNA"/>
</dbReference>
<gene>
    <name evidence="6" type="ORF">XTPLMG730_1966</name>
</gene>
<sequence>MPVDFLSDLDITGGNSGSPVLDAQGKLVWLAFDGNWESVSSNWVFDPAMTRMIAVDTRYLHWIMQEVAPAPRLLKELNLAR</sequence>
<evidence type="ECO:0000313" key="7">
    <source>
        <dbReference type="Proteomes" id="UP000045978"/>
    </source>
</evidence>
<dbReference type="GO" id="GO:0006508">
    <property type="term" value="P:proteolysis"/>
    <property type="evidence" value="ECO:0007669"/>
    <property type="project" value="UniProtKB-KW"/>
</dbReference>
<dbReference type="InterPro" id="IPR009003">
    <property type="entry name" value="Peptidase_S1_PA"/>
</dbReference>
<protein>
    <recommendedName>
        <fullName evidence="8">Peptidase S46</fullName>
    </recommendedName>
</protein>
<comment type="similarity">
    <text evidence="1">Belongs to the peptidase S46 family.</text>
</comment>
<keyword evidence="2" id="KW-0031">Aminopeptidase</keyword>
<dbReference type="Gene3D" id="2.40.10.10">
    <property type="entry name" value="Trypsin-like serine proteases"/>
    <property type="match status" value="1"/>
</dbReference>
<dbReference type="AlphaFoldDB" id="A0A0K2ZXA1"/>
<dbReference type="Proteomes" id="UP000045978">
    <property type="component" value="Unassembled WGS sequence"/>
</dbReference>
<dbReference type="FunFam" id="2.40.10.10:FF:000102">
    <property type="entry name" value="Dipeptidyl-peptidase 7"/>
    <property type="match status" value="1"/>
</dbReference>
<keyword evidence="5" id="KW-0378">Hydrolase</keyword>
<accession>A0A0K2ZXA1</accession>
<dbReference type="SUPFAM" id="SSF50494">
    <property type="entry name" value="Trypsin-like serine proteases"/>
    <property type="match status" value="1"/>
</dbReference>
<evidence type="ECO:0000313" key="6">
    <source>
        <dbReference type="EMBL" id="CTP87950.1"/>
    </source>
</evidence>
<evidence type="ECO:0000256" key="4">
    <source>
        <dbReference type="ARBA" id="ARBA00022729"/>
    </source>
</evidence>
<dbReference type="GO" id="GO:0008239">
    <property type="term" value="F:dipeptidyl-peptidase activity"/>
    <property type="evidence" value="ECO:0007669"/>
    <property type="project" value="InterPro"/>
</dbReference>
<dbReference type="GO" id="GO:0070009">
    <property type="term" value="F:serine-type aminopeptidase activity"/>
    <property type="evidence" value="ECO:0007669"/>
    <property type="project" value="InterPro"/>
</dbReference>
<name>A0A0K2ZXA1_9XANT</name>
<evidence type="ECO:0000256" key="1">
    <source>
        <dbReference type="ARBA" id="ARBA00010491"/>
    </source>
</evidence>